<dbReference type="EMBL" id="BNEC01000003">
    <property type="protein sequence ID" value="GHI66668.1"/>
    <property type="molecule type" value="Genomic_DNA"/>
</dbReference>
<feature type="chain" id="PRO_5046536843" evidence="1">
    <location>
        <begin position="26"/>
        <end position="105"/>
    </location>
</feature>
<protein>
    <submittedName>
        <fullName evidence="2">Uncharacterized protein</fullName>
    </submittedName>
</protein>
<evidence type="ECO:0000313" key="2">
    <source>
        <dbReference type="EMBL" id="GHI66668.1"/>
    </source>
</evidence>
<feature type="signal peptide" evidence="1">
    <location>
        <begin position="1"/>
        <end position="25"/>
    </location>
</feature>
<proteinExistence type="predicted"/>
<accession>A0ABQ3SEV3</accession>
<evidence type="ECO:0000256" key="1">
    <source>
        <dbReference type="SAM" id="SignalP"/>
    </source>
</evidence>
<sequence length="105" mass="10897">MKKVYTALLAGAALAFLGLQGAATAAPMGWPEGCSSFQSPLGGGWVATCEHPNGGHFKATVKCERWDGKGFVNHDAADWASSGFSAAFCPPNTSVKGGSVWTRSY</sequence>
<evidence type="ECO:0000313" key="3">
    <source>
        <dbReference type="Proteomes" id="UP000613974"/>
    </source>
</evidence>
<organism evidence="2 3">
    <name type="scientific">Streptomyces nojiriensis</name>
    <dbReference type="NCBI Taxonomy" id="66374"/>
    <lineage>
        <taxon>Bacteria</taxon>
        <taxon>Bacillati</taxon>
        <taxon>Actinomycetota</taxon>
        <taxon>Actinomycetes</taxon>
        <taxon>Kitasatosporales</taxon>
        <taxon>Streptomycetaceae</taxon>
        <taxon>Streptomyces</taxon>
    </lineage>
</organism>
<reference evidence="3" key="1">
    <citation type="submission" date="2023-07" db="EMBL/GenBank/DDBJ databases">
        <title>Whole genome shotgun sequence of Streptomyces nojiriensis NBRC 13794.</title>
        <authorList>
            <person name="Komaki H."/>
            <person name="Tamura T."/>
        </authorList>
    </citation>
    <scope>NUCLEOTIDE SEQUENCE [LARGE SCALE GENOMIC DNA]</scope>
    <source>
        <strain evidence="3">NBRC 13794</strain>
    </source>
</reference>
<gene>
    <name evidence="2" type="ORF">Snoj_05860</name>
</gene>
<keyword evidence="1" id="KW-0732">Signal</keyword>
<dbReference type="Proteomes" id="UP000613974">
    <property type="component" value="Unassembled WGS sequence"/>
</dbReference>
<keyword evidence="3" id="KW-1185">Reference proteome</keyword>
<comment type="caution">
    <text evidence="2">The sequence shown here is derived from an EMBL/GenBank/DDBJ whole genome shotgun (WGS) entry which is preliminary data.</text>
</comment>
<name>A0ABQ3SEV3_9ACTN</name>